<keyword evidence="3" id="KW-1185">Reference proteome</keyword>
<evidence type="ECO:0000313" key="2">
    <source>
        <dbReference type="EMBL" id="MBW0464512.1"/>
    </source>
</evidence>
<accession>A0A9Q3BFU3</accession>
<dbReference type="AlphaFoldDB" id="A0A9Q3BFU3"/>
<comment type="caution">
    <text evidence="2">The sequence shown here is derived from an EMBL/GenBank/DDBJ whole genome shotgun (WGS) entry which is preliminary data.</text>
</comment>
<proteinExistence type="predicted"/>
<reference evidence="2" key="1">
    <citation type="submission" date="2021-03" db="EMBL/GenBank/DDBJ databases">
        <title>Draft genome sequence of rust myrtle Austropuccinia psidii MF-1, a brazilian biotype.</title>
        <authorList>
            <person name="Quecine M.C."/>
            <person name="Pachon D.M.R."/>
            <person name="Bonatelli M.L."/>
            <person name="Correr F.H."/>
            <person name="Franceschini L.M."/>
            <person name="Leite T.F."/>
            <person name="Margarido G.R.A."/>
            <person name="Almeida C.A."/>
            <person name="Ferrarezi J.A."/>
            <person name="Labate C.A."/>
        </authorList>
    </citation>
    <scope>NUCLEOTIDE SEQUENCE</scope>
    <source>
        <strain evidence="2">MF-1</strain>
    </source>
</reference>
<evidence type="ECO:0000256" key="1">
    <source>
        <dbReference type="SAM" id="MobiDB-lite"/>
    </source>
</evidence>
<feature type="region of interest" description="Disordered" evidence="1">
    <location>
        <begin position="42"/>
        <end position="61"/>
    </location>
</feature>
<name>A0A9Q3BFU3_9BASI</name>
<organism evidence="2 3">
    <name type="scientific">Austropuccinia psidii MF-1</name>
    <dbReference type="NCBI Taxonomy" id="1389203"/>
    <lineage>
        <taxon>Eukaryota</taxon>
        <taxon>Fungi</taxon>
        <taxon>Dikarya</taxon>
        <taxon>Basidiomycota</taxon>
        <taxon>Pucciniomycotina</taxon>
        <taxon>Pucciniomycetes</taxon>
        <taxon>Pucciniales</taxon>
        <taxon>Sphaerophragmiaceae</taxon>
        <taxon>Austropuccinia</taxon>
    </lineage>
</organism>
<dbReference type="Proteomes" id="UP000765509">
    <property type="component" value="Unassembled WGS sequence"/>
</dbReference>
<evidence type="ECO:0000313" key="3">
    <source>
        <dbReference type="Proteomes" id="UP000765509"/>
    </source>
</evidence>
<gene>
    <name evidence="2" type="ORF">O181_004227</name>
</gene>
<feature type="region of interest" description="Disordered" evidence="1">
    <location>
        <begin position="1"/>
        <end position="23"/>
    </location>
</feature>
<protein>
    <submittedName>
        <fullName evidence="2">Uncharacterized protein</fullName>
    </submittedName>
</protein>
<sequence>MSSQDKGEPSHYPSHIRTIEPERAYSDSFRITRSKPIILPSGFTPLKHPKIHDKESPLFTMPGSFQEKTRIKGKEKEFLNQGQKEPEPMIDKPLSLVEEVHKSQKSFLILLIE</sequence>
<dbReference type="EMBL" id="AVOT02000796">
    <property type="protein sequence ID" value="MBW0464512.1"/>
    <property type="molecule type" value="Genomic_DNA"/>
</dbReference>